<feature type="domain" description="Response regulatory" evidence="2">
    <location>
        <begin position="6"/>
        <end position="128"/>
    </location>
</feature>
<name>A0A4R4E6J2_9BACT</name>
<dbReference type="GO" id="GO:0000160">
    <property type="term" value="P:phosphorelay signal transduction system"/>
    <property type="evidence" value="ECO:0007669"/>
    <property type="project" value="InterPro"/>
</dbReference>
<dbReference type="PANTHER" id="PTHR44520">
    <property type="entry name" value="RESPONSE REGULATOR RCP1-RELATED"/>
    <property type="match status" value="1"/>
</dbReference>
<dbReference type="InterPro" id="IPR011006">
    <property type="entry name" value="CheY-like_superfamily"/>
</dbReference>
<dbReference type="Gene3D" id="3.40.50.2300">
    <property type="match status" value="1"/>
</dbReference>
<organism evidence="3 4">
    <name type="scientific">Flaviaesturariibacter aridisoli</name>
    <dbReference type="NCBI Taxonomy" id="2545761"/>
    <lineage>
        <taxon>Bacteria</taxon>
        <taxon>Pseudomonadati</taxon>
        <taxon>Bacteroidota</taxon>
        <taxon>Chitinophagia</taxon>
        <taxon>Chitinophagales</taxon>
        <taxon>Chitinophagaceae</taxon>
        <taxon>Flaviaestuariibacter</taxon>
    </lineage>
</organism>
<evidence type="ECO:0000256" key="1">
    <source>
        <dbReference type="PROSITE-ProRule" id="PRU00169"/>
    </source>
</evidence>
<sequence>MRKPYEIWIVDDDADDREILRDAFAASRDGDEYGFQENGDALIDALAARKADNLPSLIMLDLNMPGKDGREALREIKMHDEFHRIPIVVFTTSSSDRDKSHCYNLGANCFVTKPDTFKKLVELAGHVQNLWLPAP</sequence>
<dbReference type="PROSITE" id="PS50110">
    <property type="entry name" value="RESPONSE_REGULATORY"/>
    <property type="match status" value="1"/>
</dbReference>
<dbReference type="SUPFAM" id="SSF52172">
    <property type="entry name" value="CheY-like"/>
    <property type="match status" value="1"/>
</dbReference>
<dbReference type="OrthoDB" id="7631574at2"/>
<dbReference type="InterPro" id="IPR052893">
    <property type="entry name" value="TCS_response_regulator"/>
</dbReference>
<evidence type="ECO:0000313" key="4">
    <source>
        <dbReference type="Proteomes" id="UP000295164"/>
    </source>
</evidence>
<dbReference type="InterPro" id="IPR001789">
    <property type="entry name" value="Sig_transdc_resp-reg_receiver"/>
</dbReference>
<dbReference type="PANTHER" id="PTHR44520:SF2">
    <property type="entry name" value="RESPONSE REGULATOR RCP1"/>
    <property type="match status" value="1"/>
</dbReference>
<reference evidence="3 4" key="1">
    <citation type="submission" date="2019-03" db="EMBL/GenBank/DDBJ databases">
        <authorList>
            <person name="Kim M.K.M."/>
        </authorList>
    </citation>
    <scope>NUCLEOTIDE SEQUENCE [LARGE SCALE GENOMIC DNA]</scope>
    <source>
        <strain evidence="3 4">17J68-15</strain>
    </source>
</reference>
<dbReference type="RefSeq" id="WP_131850446.1">
    <property type="nucleotide sequence ID" value="NZ_SKFH01000002.1"/>
</dbReference>
<dbReference type="EMBL" id="SKFH01000002">
    <property type="protein sequence ID" value="TCZ74400.1"/>
    <property type="molecule type" value="Genomic_DNA"/>
</dbReference>
<proteinExistence type="predicted"/>
<dbReference type="Pfam" id="PF00072">
    <property type="entry name" value="Response_reg"/>
    <property type="match status" value="1"/>
</dbReference>
<dbReference type="Proteomes" id="UP000295164">
    <property type="component" value="Unassembled WGS sequence"/>
</dbReference>
<accession>A0A4R4E6J2</accession>
<feature type="modified residue" description="4-aspartylphosphate" evidence="1">
    <location>
        <position position="61"/>
    </location>
</feature>
<evidence type="ECO:0000259" key="2">
    <source>
        <dbReference type="PROSITE" id="PS50110"/>
    </source>
</evidence>
<evidence type="ECO:0000313" key="3">
    <source>
        <dbReference type="EMBL" id="TCZ74400.1"/>
    </source>
</evidence>
<gene>
    <name evidence="3" type="ORF">E0486_01890</name>
</gene>
<dbReference type="AlphaFoldDB" id="A0A4R4E6J2"/>
<keyword evidence="4" id="KW-1185">Reference proteome</keyword>
<comment type="caution">
    <text evidence="3">The sequence shown here is derived from an EMBL/GenBank/DDBJ whole genome shotgun (WGS) entry which is preliminary data.</text>
</comment>
<dbReference type="CDD" id="cd17557">
    <property type="entry name" value="REC_Rcp-like"/>
    <property type="match status" value="1"/>
</dbReference>
<dbReference type="SMART" id="SM00448">
    <property type="entry name" value="REC"/>
    <property type="match status" value="1"/>
</dbReference>
<keyword evidence="1" id="KW-0597">Phosphoprotein</keyword>
<protein>
    <submittedName>
        <fullName evidence="3">Response regulator</fullName>
    </submittedName>
</protein>